<dbReference type="CDD" id="cd00293">
    <property type="entry name" value="USP-like"/>
    <property type="match status" value="1"/>
</dbReference>
<evidence type="ECO:0000256" key="1">
    <source>
        <dbReference type="ARBA" id="ARBA00008791"/>
    </source>
</evidence>
<gene>
    <name evidence="3" type="ORF">HAPAU_31460</name>
</gene>
<dbReference type="Proteomes" id="UP000075321">
    <property type="component" value="Unassembled WGS sequence"/>
</dbReference>
<feature type="domain" description="UspA" evidence="2">
    <location>
        <begin position="3"/>
        <end position="138"/>
    </location>
</feature>
<dbReference type="InterPro" id="IPR006015">
    <property type="entry name" value="Universal_stress_UspA"/>
</dbReference>
<evidence type="ECO:0000313" key="3">
    <source>
        <dbReference type="EMBL" id="KYH24769.1"/>
    </source>
</evidence>
<dbReference type="PANTHER" id="PTHR46268">
    <property type="entry name" value="STRESS RESPONSE PROTEIN NHAX"/>
    <property type="match status" value="1"/>
</dbReference>
<reference evidence="3 4" key="1">
    <citation type="submission" date="2016-02" db="EMBL/GenBank/DDBJ databases">
        <title>Genome sequence of Halalkalicoccus paucihalophilus DSM 24557.</title>
        <authorList>
            <person name="Poehlein A."/>
            <person name="Daniel R."/>
        </authorList>
    </citation>
    <scope>NUCLEOTIDE SEQUENCE [LARGE SCALE GENOMIC DNA]</scope>
    <source>
        <strain evidence="3 4">DSM 24557</strain>
    </source>
</reference>
<proteinExistence type="inferred from homology"/>
<sequence>MVYHVLVPMNDSEMATKALEFALETYTGAEFTVLNVIGVPTWYMGSATGLVLSSDLPEAAQAQAESVFKAAREVANRHDVEITTIIDVGNPSRAITKRAEGFDIVVIGGHERELSSRLLIGNVAATVTRQSPVPVTVVG</sequence>
<dbReference type="InterPro" id="IPR014729">
    <property type="entry name" value="Rossmann-like_a/b/a_fold"/>
</dbReference>
<dbReference type="EMBL" id="LTAZ01000012">
    <property type="protein sequence ID" value="KYH24769.1"/>
    <property type="molecule type" value="Genomic_DNA"/>
</dbReference>
<accession>A0A151AAX0</accession>
<comment type="caution">
    <text evidence="3">The sequence shown here is derived from an EMBL/GenBank/DDBJ whole genome shotgun (WGS) entry which is preliminary data.</text>
</comment>
<protein>
    <submittedName>
        <fullName evidence="3">Universal stress protein</fullName>
    </submittedName>
</protein>
<dbReference type="PANTHER" id="PTHR46268:SF24">
    <property type="entry name" value="UNIVERSAL STRESS PROTEIN"/>
    <property type="match status" value="1"/>
</dbReference>
<dbReference type="RefSeq" id="WP_066384434.1">
    <property type="nucleotide sequence ID" value="NZ_LTAZ01000012.1"/>
</dbReference>
<dbReference type="AlphaFoldDB" id="A0A151AAX0"/>
<comment type="similarity">
    <text evidence="1">Belongs to the universal stress protein A family.</text>
</comment>
<dbReference type="SUPFAM" id="SSF52402">
    <property type="entry name" value="Adenine nucleotide alpha hydrolases-like"/>
    <property type="match status" value="1"/>
</dbReference>
<dbReference type="PRINTS" id="PR01438">
    <property type="entry name" value="UNVRSLSTRESS"/>
</dbReference>
<keyword evidence="4" id="KW-1185">Reference proteome</keyword>
<dbReference type="Pfam" id="PF00582">
    <property type="entry name" value="Usp"/>
    <property type="match status" value="1"/>
</dbReference>
<dbReference type="Gene3D" id="3.40.50.620">
    <property type="entry name" value="HUPs"/>
    <property type="match status" value="1"/>
</dbReference>
<name>A0A151AAX0_9EURY</name>
<dbReference type="PATRIC" id="fig|1008153.3.peg.3283"/>
<organism evidence="3 4">
    <name type="scientific">Halalkalicoccus paucihalophilus</name>
    <dbReference type="NCBI Taxonomy" id="1008153"/>
    <lineage>
        <taxon>Archaea</taxon>
        <taxon>Methanobacteriati</taxon>
        <taxon>Methanobacteriota</taxon>
        <taxon>Stenosarchaea group</taxon>
        <taxon>Halobacteria</taxon>
        <taxon>Halobacteriales</taxon>
        <taxon>Halococcaceae</taxon>
        <taxon>Halalkalicoccus</taxon>
    </lineage>
</organism>
<dbReference type="InterPro" id="IPR006016">
    <property type="entry name" value="UspA"/>
</dbReference>
<evidence type="ECO:0000313" key="4">
    <source>
        <dbReference type="Proteomes" id="UP000075321"/>
    </source>
</evidence>
<evidence type="ECO:0000259" key="2">
    <source>
        <dbReference type="Pfam" id="PF00582"/>
    </source>
</evidence>
<dbReference type="OrthoDB" id="105697at2157"/>